<keyword evidence="2" id="KW-0472">Membrane</keyword>
<comment type="caution">
    <text evidence="3">The sequence shown here is derived from an EMBL/GenBank/DDBJ whole genome shotgun (WGS) entry which is preliminary data.</text>
</comment>
<keyword evidence="2" id="KW-1133">Transmembrane helix</keyword>
<proteinExistence type="predicted"/>
<gene>
    <name evidence="3" type="ORF">IGS67_04060</name>
</gene>
<keyword evidence="2" id="KW-0812">Transmembrane</keyword>
<reference evidence="3 4" key="1">
    <citation type="submission" date="2020-09" db="EMBL/GenBank/DDBJ databases">
        <title>Flavimobilis rhizosphaerae sp. nov., isolated from rhizosphere soil of Spartina alterniflora.</title>
        <authorList>
            <person name="Hanqin C."/>
        </authorList>
    </citation>
    <scope>NUCLEOTIDE SEQUENCE [LARGE SCALE GENOMIC DNA]</scope>
    <source>
        <strain evidence="3 4">GY 10621</strain>
    </source>
</reference>
<feature type="transmembrane region" description="Helical" evidence="2">
    <location>
        <begin position="34"/>
        <end position="54"/>
    </location>
</feature>
<sequence length="127" mass="13677">MRYLGFLLLVAVVVYTVTDIINAPDEDLHGLPRGIWLVLVVLIPVLGSVVWFAVSLNGRRSRGEALGGPRSGPRTAPGGHPAPGRQGPLAPDDDPEFLWLLEQERRRRAGETGTDGSTPPTSDDSSR</sequence>
<feature type="region of interest" description="Disordered" evidence="1">
    <location>
        <begin position="61"/>
        <end position="127"/>
    </location>
</feature>
<accession>A0ABR9DNG7</accession>
<feature type="compositionally biased region" description="Low complexity" evidence="1">
    <location>
        <begin position="112"/>
        <end position="127"/>
    </location>
</feature>
<evidence type="ECO:0000256" key="2">
    <source>
        <dbReference type="SAM" id="Phobius"/>
    </source>
</evidence>
<dbReference type="Proteomes" id="UP000642107">
    <property type="component" value="Unassembled WGS sequence"/>
</dbReference>
<protein>
    <submittedName>
        <fullName evidence="3">PLDc N-terminal domain-containing protein</fullName>
    </submittedName>
</protein>
<evidence type="ECO:0000256" key="1">
    <source>
        <dbReference type="SAM" id="MobiDB-lite"/>
    </source>
</evidence>
<organism evidence="3 4">
    <name type="scientific">Flavimobilis rhizosphaerae</name>
    <dbReference type="NCBI Taxonomy" id="2775421"/>
    <lineage>
        <taxon>Bacteria</taxon>
        <taxon>Bacillati</taxon>
        <taxon>Actinomycetota</taxon>
        <taxon>Actinomycetes</taxon>
        <taxon>Micrococcales</taxon>
        <taxon>Jonesiaceae</taxon>
        <taxon>Flavimobilis</taxon>
    </lineage>
</organism>
<name>A0ABR9DNG7_9MICO</name>
<evidence type="ECO:0000313" key="3">
    <source>
        <dbReference type="EMBL" id="MBD9698671.1"/>
    </source>
</evidence>
<dbReference type="EMBL" id="JACZDF010000002">
    <property type="protein sequence ID" value="MBD9698671.1"/>
    <property type="molecule type" value="Genomic_DNA"/>
</dbReference>
<evidence type="ECO:0000313" key="4">
    <source>
        <dbReference type="Proteomes" id="UP000642107"/>
    </source>
</evidence>
<keyword evidence="4" id="KW-1185">Reference proteome</keyword>
<dbReference type="RefSeq" id="WP_192278167.1">
    <property type="nucleotide sequence ID" value="NZ_JACZDF010000002.1"/>
</dbReference>